<dbReference type="AlphaFoldDB" id="A0A4R8R9U6"/>
<gene>
    <name evidence="3" type="ORF">CTRI78_v007450</name>
</gene>
<evidence type="ECO:0000256" key="2">
    <source>
        <dbReference type="SAM" id="SignalP"/>
    </source>
</evidence>
<sequence>MRNAFSIVVAYFLAVSHAAPLPTTPASPAPADGQDGAAHTLTPASGYRYGYHNNDTSPRGQELKRRLRLWVLDLLFPEDRMALWRMLEKAYPGYPDEFLRDDKGVPCGTKTCVQESPPWRIDF</sequence>
<comment type="caution">
    <text evidence="3">The sequence shown here is derived from an EMBL/GenBank/DDBJ whole genome shotgun (WGS) entry which is preliminary data.</text>
</comment>
<evidence type="ECO:0000313" key="4">
    <source>
        <dbReference type="Proteomes" id="UP000295703"/>
    </source>
</evidence>
<keyword evidence="2" id="KW-0732">Signal</keyword>
<feature type="signal peptide" evidence="2">
    <location>
        <begin position="1"/>
        <end position="18"/>
    </location>
</feature>
<evidence type="ECO:0000313" key="3">
    <source>
        <dbReference type="EMBL" id="TDZ51698.1"/>
    </source>
</evidence>
<protein>
    <submittedName>
        <fullName evidence="3">Uncharacterized protein</fullName>
    </submittedName>
</protein>
<reference evidence="3 4" key="1">
    <citation type="submission" date="2018-12" db="EMBL/GenBank/DDBJ databases">
        <title>Genome sequence and assembly of Colletotrichum trifolii.</title>
        <authorList>
            <person name="Gan P."/>
            <person name="Shirasu K."/>
        </authorList>
    </citation>
    <scope>NUCLEOTIDE SEQUENCE [LARGE SCALE GENOMIC DNA]</scope>
    <source>
        <strain evidence="3 4">543-2</strain>
    </source>
</reference>
<feature type="region of interest" description="Disordered" evidence="1">
    <location>
        <begin position="25"/>
        <end position="61"/>
    </location>
</feature>
<proteinExistence type="predicted"/>
<accession>A0A4R8R9U6</accession>
<keyword evidence="4" id="KW-1185">Reference proteome</keyword>
<organism evidence="3 4">
    <name type="scientific">Colletotrichum trifolii</name>
    <dbReference type="NCBI Taxonomy" id="5466"/>
    <lineage>
        <taxon>Eukaryota</taxon>
        <taxon>Fungi</taxon>
        <taxon>Dikarya</taxon>
        <taxon>Ascomycota</taxon>
        <taxon>Pezizomycotina</taxon>
        <taxon>Sordariomycetes</taxon>
        <taxon>Hypocreomycetidae</taxon>
        <taxon>Glomerellales</taxon>
        <taxon>Glomerellaceae</taxon>
        <taxon>Colletotrichum</taxon>
        <taxon>Colletotrichum orbiculare species complex</taxon>
    </lineage>
</organism>
<evidence type="ECO:0000256" key="1">
    <source>
        <dbReference type="SAM" id="MobiDB-lite"/>
    </source>
</evidence>
<dbReference type="Proteomes" id="UP000295703">
    <property type="component" value="Unassembled WGS sequence"/>
</dbReference>
<feature type="chain" id="PRO_5020745664" evidence="2">
    <location>
        <begin position="19"/>
        <end position="123"/>
    </location>
</feature>
<dbReference type="EMBL" id="RYZW01000079">
    <property type="protein sequence ID" value="TDZ51698.1"/>
    <property type="molecule type" value="Genomic_DNA"/>
</dbReference>
<name>A0A4R8R9U6_COLTR</name>